<name>A0ABV2S250_BRAJP</name>
<reference evidence="1 2" key="1">
    <citation type="submission" date="2024-06" db="EMBL/GenBank/DDBJ databases">
        <title>Genomic Encyclopedia of Type Strains, Phase V (KMG-V): Genome sequencing to study the core and pangenomes of soil and plant-associated prokaryotes.</title>
        <authorList>
            <person name="Whitman W."/>
        </authorList>
    </citation>
    <scope>NUCLEOTIDE SEQUENCE [LARGE SCALE GENOMIC DNA]</scope>
    <source>
        <strain evidence="1 2">USDA 160</strain>
    </source>
</reference>
<dbReference type="EMBL" id="JBEPTQ010000002">
    <property type="protein sequence ID" value="MET4723257.1"/>
    <property type="molecule type" value="Genomic_DNA"/>
</dbReference>
<proteinExistence type="predicted"/>
<keyword evidence="2" id="KW-1185">Reference proteome</keyword>
<organism evidence="1 2">
    <name type="scientific">Bradyrhizobium japonicum</name>
    <dbReference type="NCBI Taxonomy" id="375"/>
    <lineage>
        <taxon>Bacteria</taxon>
        <taxon>Pseudomonadati</taxon>
        <taxon>Pseudomonadota</taxon>
        <taxon>Alphaproteobacteria</taxon>
        <taxon>Hyphomicrobiales</taxon>
        <taxon>Nitrobacteraceae</taxon>
        <taxon>Bradyrhizobium</taxon>
    </lineage>
</organism>
<gene>
    <name evidence="1" type="ORF">ABIF63_007363</name>
</gene>
<sequence>MPFSASVPAALPDDGATATNWSEVIALTAMSSAARSVARSETPAMVLVLNWTRLSAPPTEEPPEVLPNRKPSVPTLPAASIDAVVVVAAIWRLAL</sequence>
<evidence type="ECO:0000313" key="2">
    <source>
        <dbReference type="Proteomes" id="UP001549291"/>
    </source>
</evidence>
<comment type="caution">
    <text evidence="1">The sequence shown here is derived from an EMBL/GenBank/DDBJ whole genome shotgun (WGS) entry which is preliminary data.</text>
</comment>
<protein>
    <submittedName>
        <fullName evidence="1">Uncharacterized protein</fullName>
    </submittedName>
</protein>
<dbReference type="Proteomes" id="UP001549291">
    <property type="component" value="Unassembled WGS sequence"/>
</dbReference>
<evidence type="ECO:0000313" key="1">
    <source>
        <dbReference type="EMBL" id="MET4723257.1"/>
    </source>
</evidence>
<accession>A0ABV2S250</accession>